<dbReference type="Proteomes" id="UP000317238">
    <property type="component" value="Unassembled WGS sequence"/>
</dbReference>
<feature type="region of interest" description="Disordered" evidence="2">
    <location>
        <begin position="1"/>
        <end position="25"/>
    </location>
</feature>
<dbReference type="Pfam" id="PF00176">
    <property type="entry name" value="SNF2-rel_dom"/>
    <property type="match status" value="1"/>
</dbReference>
<dbReference type="InterPro" id="IPR001650">
    <property type="entry name" value="Helicase_C-like"/>
</dbReference>
<dbReference type="GO" id="GO:0016787">
    <property type="term" value="F:hydrolase activity"/>
    <property type="evidence" value="ECO:0007669"/>
    <property type="project" value="UniProtKB-KW"/>
</dbReference>
<evidence type="ECO:0000256" key="1">
    <source>
        <dbReference type="ARBA" id="ARBA00022801"/>
    </source>
</evidence>
<dbReference type="SMART" id="SM00490">
    <property type="entry name" value="HELICc"/>
    <property type="match status" value="1"/>
</dbReference>
<dbReference type="CDD" id="cd17919">
    <property type="entry name" value="DEXHc_Snf"/>
    <property type="match status" value="1"/>
</dbReference>
<organism evidence="5 6">
    <name type="scientific">Crateriforma conspicua</name>
    <dbReference type="NCBI Taxonomy" id="2527996"/>
    <lineage>
        <taxon>Bacteria</taxon>
        <taxon>Pseudomonadati</taxon>
        <taxon>Planctomycetota</taxon>
        <taxon>Planctomycetia</taxon>
        <taxon>Planctomycetales</taxon>
        <taxon>Planctomycetaceae</taxon>
        <taxon>Crateriforma</taxon>
    </lineage>
</organism>
<dbReference type="InterPro" id="IPR000330">
    <property type="entry name" value="SNF2_N"/>
</dbReference>
<keyword evidence="5" id="KW-0547">Nucleotide-binding</keyword>
<dbReference type="EMBL" id="SJPL01000001">
    <property type="protein sequence ID" value="TWT69681.1"/>
    <property type="molecule type" value="Genomic_DNA"/>
</dbReference>
<keyword evidence="1" id="KW-0378">Hydrolase</keyword>
<dbReference type="PROSITE" id="PS51192">
    <property type="entry name" value="HELICASE_ATP_BIND_1"/>
    <property type="match status" value="1"/>
</dbReference>
<feature type="domain" description="Helicase ATP-binding" evidence="3">
    <location>
        <begin position="181"/>
        <end position="343"/>
    </location>
</feature>
<keyword evidence="5" id="KW-0067">ATP-binding</keyword>
<dbReference type="InterPro" id="IPR014001">
    <property type="entry name" value="Helicase_ATP-bd"/>
</dbReference>
<dbReference type="Gene3D" id="3.40.50.300">
    <property type="entry name" value="P-loop containing nucleotide triphosphate hydrolases"/>
    <property type="match status" value="1"/>
</dbReference>
<dbReference type="GO" id="GO:0005524">
    <property type="term" value="F:ATP binding"/>
    <property type="evidence" value="ECO:0007669"/>
    <property type="project" value="InterPro"/>
</dbReference>
<name>A0A5C5Y4Y8_9PLAN</name>
<feature type="domain" description="Helicase C-terminal" evidence="4">
    <location>
        <begin position="442"/>
        <end position="599"/>
    </location>
</feature>
<dbReference type="Gene3D" id="3.40.50.10810">
    <property type="entry name" value="Tandem AAA-ATPase domain"/>
    <property type="match status" value="1"/>
</dbReference>
<dbReference type="Pfam" id="PF00271">
    <property type="entry name" value="Helicase_C"/>
    <property type="match status" value="1"/>
</dbReference>
<keyword evidence="6" id="KW-1185">Reference proteome</keyword>
<feature type="compositionally biased region" description="Polar residues" evidence="2">
    <location>
        <begin position="103"/>
        <end position="118"/>
    </location>
</feature>
<feature type="region of interest" description="Disordered" evidence="2">
    <location>
        <begin position="102"/>
        <end position="138"/>
    </location>
</feature>
<dbReference type="InterPro" id="IPR049730">
    <property type="entry name" value="SNF2/RAD54-like_C"/>
</dbReference>
<evidence type="ECO:0000259" key="4">
    <source>
        <dbReference type="PROSITE" id="PS51194"/>
    </source>
</evidence>
<protein>
    <submittedName>
        <fullName evidence="5">ATP-dependent helicase HepA</fullName>
    </submittedName>
</protein>
<evidence type="ECO:0000313" key="5">
    <source>
        <dbReference type="EMBL" id="TWT69681.1"/>
    </source>
</evidence>
<sequence>MTSDDHSFESSPPLLRPFRPADLPASQVVRPDPVAMRLGHSRSGGDLVATLDDANSWSVKDLVPSGTHTLDIEPIRPRSVTIRATTLKCRATGFVFPEGSHWQLPNDTASNSGNADASTQRRKRPKKDRPARTSTRIRPPSDVVKLQDRLYYLLQPPLDSLVGSGQLNFPFQPFPYQLDGIAFMFPRYSCVLADEMGLGKTMQAISTIRLLLCSGEVRSVLLICPKPLVSNWLREFKTWAPEVPVAAIEGNQAKRRFQWASREVPVKIANYELLMRDRDDVLDEGNHFDLCVLDEAQRIKNRTSTTSEVVKSISRTRSWALTGTPVENSPDDLVGIFDFLSPGYLSPGMPMTAMAKASREHILRRTKDMVLDDMPPKLYRDSELDLTPEQWERYEAAESEGVIHLEELEQALTVQHVFELVLRLKQICNFDPVTGSSAKKNQLVADMEEVAASGQKAIVFSQWTKTIEKLKGPLQAFGPLEYHGKVPHKQREQVIDRFKNDPDSHVILMSYGAGSVGLNLQFCRYVFLFDRWWNPAVEDQAINRAHRIGAAGSVTVTRMLAANTIEQRIADVLDQKRQMFDELFAQGETDAPTRSSGLTKEEIFGLFDLRAPGGKKVA</sequence>
<dbReference type="AlphaFoldDB" id="A0A5C5Y4Y8"/>
<reference evidence="5 6" key="1">
    <citation type="submission" date="2019-02" db="EMBL/GenBank/DDBJ databases">
        <title>Deep-cultivation of Planctomycetes and their phenomic and genomic characterization uncovers novel biology.</title>
        <authorList>
            <person name="Wiegand S."/>
            <person name="Jogler M."/>
            <person name="Boedeker C."/>
            <person name="Pinto D."/>
            <person name="Vollmers J."/>
            <person name="Rivas-Marin E."/>
            <person name="Kohn T."/>
            <person name="Peeters S.H."/>
            <person name="Heuer A."/>
            <person name="Rast P."/>
            <person name="Oberbeckmann S."/>
            <person name="Bunk B."/>
            <person name="Jeske O."/>
            <person name="Meyerdierks A."/>
            <person name="Storesund J.E."/>
            <person name="Kallscheuer N."/>
            <person name="Luecker S."/>
            <person name="Lage O.M."/>
            <person name="Pohl T."/>
            <person name="Merkel B.J."/>
            <person name="Hornburger P."/>
            <person name="Mueller R.-W."/>
            <person name="Bruemmer F."/>
            <person name="Labrenz M."/>
            <person name="Spormann A.M."/>
            <person name="Op Den Camp H."/>
            <person name="Overmann J."/>
            <person name="Amann R."/>
            <person name="Jetten M.S.M."/>
            <person name="Mascher T."/>
            <person name="Medema M.H."/>
            <person name="Devos D.P."/>
            <person name="Kaster A.-K."/>
            <person name="Ovreas L."/>
            <person name="Rohde M."/>
            <person name="Galperin M.Y."/>
            <person name="Jogler C."/>
        </authorList>
    </citation>
    <scope>NUCLEOTIDE SEQUENCE [LARGE SCALE GENOMIC DNA]</scope>
    <source>
        <strain evidence="5 6">Pan14r</strain>
    </source>
</reference>
<comment type="caution">
    <text evidence="5">The sequence shown here is derived from an EMBL/GenBank/DDBJ whole genome shotgun (WGS) entry which is preliminary data.</text>
</comment>
<dbReference type="InterPro" id="IPR038718">
    <property type="entry name" value="SNF2-like_sf"/>
</dbReference>
<proteinExistence type="predicted"/>
<accession>A0A5C5Y4Y8</accession>
<evidence type="ECO:0000313" key="6">
    <source>
        <dbReference type="Proteomes" id="UP000317238"/>
    </source>
</evidence>
<feature type="compositionally biased region" description="Basic residues" evidence="2">
    <location>
        <begin position="120"/>
        <end position="129"/>
    </location>
</feature>
<dbReference type="SMART" id="SM00487">
    <property type="entry name" value="DEXDc"/>
    <property type="match status" value="1"/>
</dbReference>
<keyword evidence="5" id="KW-0347">Helicase</keyword>
<dbReference type="PROSITE" id="PS51194">
    <property type="entry name" value="HELICASE_CTER"/>
    <property type="match status" value="1"/>
</dbReference>
<gene>
    <name evidence="5" type="ORF">Pan14r_19720</name>
</gene>
<dbReference type="SUPFAM" id="SSF52540">
    <property type="entry name" value="P-loop containing nucleoside triphosphate hydrolases"/>
    <property type="match status" value="2"/>
</dbReference>
<evidence type="ECO:0000256" key="2">
    <source>
        <dbReference type="SAM" id="MobiDB-lite"/>
    </source>
</evidence>
<dbReference type="GO" id="GO:0004386">
    <property type="term" value="F:helicase activity"/>
    <property type="evidence" value="ECO:0007669"/>
    <property type="project" value="UniProtKB-KW"/>
</dbReference>
<dbReference type="CDD" id="cd18793">
    <property type="entry name" value="SF2_C_SNF"/>
    <property type="match status" value="1"/>
</dbReference>
<evidence type="ECO:0000259" key="3">
    <source>
        <dbReference type="PROSITE" id="PS51192"/>
    </source>
</evidence>
<dbReference type="PANTHER" id="PTHR10799">
    <property type="entry name" value="SNF2/RAD54 HELICASE FAMILY"/>
    <property type="match status" value="1"/>
</dbReference>
<dbReference type="InterPro" id="IPR027417">
    <property type="entry name" value="P-loop_NTPase"/>
</dbReference>